<protein>
    <submittedName>
        <fullName evidence="10">Cathepsin L protease</fullName>
    </submittedName>
</protein>
<sequence>MIRAVALLAIVATAFAAPIPDLDEEWTNFKATHVKTYEVEEELVRKAIFHNNLRIIQKHNVEADLGQHTYWMGVNEYSDWTSTEFRNYMNGYKRSNVTSGSTFMPASYIKVPASVDWRPKGYVTPVKNQGQCGSCWAFSATGSLEGQHFKKTGNLVSLSEQNLVDCSKSYGNMGCEGGLMDSAFKYIKANHGIDTEKCYPYKHVDERCHFKKSCIGATVTGYVDVKQMDENALLQASATIGPISVAIDAGHQSFQMYSHGVYNEPRCSQTQLDHGVLVVGYGTESGQDYWLVKNSWGATWGQNGYIMMSRNKNNQCGIATSASYPLV</sequence>
<dbReference type="InterPro" id="IPR039417">
    <property type="entry name" value="Peptidase_C1A_papain-like"/>
</dbReference>
<dbReference type="PROSITE" id="PS00640">
    <property type="entry name" value="THIOL_PROTEASE_ASN"/>
    <property type="match status" value="1"/>
</dbReference>
<proteinExistence type="evidence at transcript level"/>
<name>X5F5M1_CERLA</name>
<keyword evidence="3" id="KW-0378">Hydrolase</keyword>
<comment type="similarity">
    <text evidence="1">Belongs to the peptidase C1 family.</text>
</comment>
<dbReference type="PRINTS" id="PR00705">
    <property type="entry name" value="PAPAIN"/>
</dbReference>
<organism evidence="10">
    <name type="scientific">Cerebratulus lacteus</name>
    <name type="common">Milky ribbon worm</name>
    <name type="synonym">Micrura lactea</name>
    <dbReference type="NCBI Taxonomy" id="6221"/>
    <lineage>
        <taxon>Eukaryota</taxon>
        <taxon>Metazoa</taxon>
        <taxon>Spiralia</taxon>
        <taxon>Lophotrochozoa</taxon>
        <taxon>Nemertea</taxon>
        <taxon>Pilidiophora</taxon>
        <taxon>Heteronemertea</taxon>
        <taxon>Lineidae</taxon>
        <taxon>Cerebratulus</taxon>
    </lineage>
</organism>
<dbReference type="PANTHER" id="PTHR12411">
    <property type="entry name" value="CYSTEINE PROTEASE FAMILY C1-RELATED"/>
    <property type="match status" value="1"/>
</dbReference>
<dbReference type="PROSITE" id="PS00639">
    <property type="entry name" value="THIOL_PROTEASE_HIS"/>
    <property type="match status" value="1"/>
</dbReference>
<evidence type="ECO:0000256" key="3">
    <source>
        <dbReference type="ARBA" id="ARBA00022801"/>
    </source>
</evidence>
<dbReference type="InterPro" id="IPR000668">
    <property type="entry name" value="Peptidase_C1A_C"/>
</dbReference>
<evidence type="ECO:0000256" key="6">
    <source>
        <dbReference type="ARBA" id="ARBA00023157"/>
    </source>
</evidence>
<keyword evidence="7" id="KW-0732">Signal</keyword>
<dbReference type="PROSITE" id="PS00139">
    <property type="entry name" value="THIOL_PROTEASE_CYS"/>
    <property type="match status" value="1"/>
</dbReference>
<dbReference type="InterPro" id="IPR025660">
    <property type="entry name" value="Pept_his_AS"/>
</dbReference>
<evidence type="ECO:0000256" key="2">
    <source>
        <dbReference type="ARBA" id="ARBA00022670"/>
    </source>
</evidence>
<accession>X5F5M1</accession>
<evidence type="ECO:0000256" key="4">
    <source>
        <dbReference type="ARBA" id="ARBA00022807"/>
    </source>
</evidence>
<dbReference type="InterPro" id="IPR000169">
    <property type="entry name" value="Pept_cys_AS"/>
</dbReference>
<feature type="chain" id="PRO_5018542732" evidence="7">
    <location>
        <begin position="17"/>
        <end position="327"/>
    </location>
</feature>
<dbReference type="InterPro" id="IPR013128">
    <property type="entry name" value="Peptidase_C1A"/>
</dbReference>
<feature type="domain" description="Cathepsin propeptide inhibitor" evidence="9">
    <location>
        <begin position="26"/>
        <end position="85"/>
    </location>
</feature>
<evidence type="ECO:0000259" key="8">
    <source>
        <dbReference type="SMART" id="SM00645"/>
    </source>
</evidence>
<dbReference type="Pfam" id="PF08246">
    <property type="entry name" value="Inhibitor_I29"/>
    <property type="match status" value="1"/>
</dbReference>
<dbReference type="SMART" id="SM00848">
    <property type="entry name" value="Inhibitor_I29"/>
    <property type="match status" value="1"/>
</dbReference>
<dbReference type="InterPro" id="IPR013201">
    <property type="entry name" value="Prot_inhib_I29"/>
</dbReference>
<dbReference type="SUPFAM" id="SSF54001">
    <property type="entry name" value="Cysteine proteinases"/>
    <property type="match status" value="1"/>
</dbReference>
<keyword evidence="2 10" id="KW-0645">Protease</keyword>
<evidence type="ECO:0000256" key="1">
    <source>
        <dbReference type="ARBA" id="ARBA00008455"/>
    </source>
</evidence>
<feature type="domain" description="Peptidase C1A papain C-terminal" evidence="8">
    <location>
        <begin position="111"/>
        <end position="326"/>
    </location>
</feature>
<evidence type="ECO:0000256" key="7">
    <source>
        <dbReference type="SAM" id="SignalP"/>
    </source>
</evidence>
<reference evidence="10" key="1">
    <citation type="submission" date="2014-01" db="EMBL/GenBank/DDBJ databases">
        <authorList>
            <person name="Youngblom J."/>
            <person name="Barrios H."/>
            <person name="Coulson K."/>
        </authorList>
    </citation>
    <scope>NUCLEOTIDE SEQUENCE</scope>
</reference>
<dbReference type="Gene3D" id="3.90.70.10">
    <property type="entry name" value="Cysteine proteinases"/>
    <property type="match status" value="1"/>
</dbReference>
<dbReference type="Pfam" id="PF00112">
    <property type="entry name" value="Peptidase_C1"/>
    <property type="match status" value="1"/>
</dbReference>
<feature type="signal peptide" evidence="7">
    <location>
        <begin position="1"/>
        <end position="16"/>
    </location>
</feature>
<evidence type="ECO:0000256" key="5">
    <source>
        <dbReference type="ARBA" id="ARBA00023145"/>
    </source>
</evidence>
<dbReference type="InterPro" id="IPR025661">
    <property type="entry name" value="Pept_asp_AS"/>
</dbReference>
<keyword evidence="5" id="KW-0865">Zymogen</keyword>
<dbReference type="CDD" id="cd02248">
    <property type="entry name" value="Peptidase_C1A"/>
    <property type="match status" value="1"/>
</dbReference>
<dbReference type="AlphaFoldDB" id="X5F5M1"/>
<dbReference type="FunFam" id="3.90.70.10:FF:000006">
    <property type="entry name" value="Cathepsin S"/>
    <property type="match status" value="1"/>
</dbReference>
<dbReference type="GO" id="GO:0008234">
    <property type="term" value="F:cysteine-type peptidase activity"/>
    <property type="evidence" value="ECO:0007669"/>
    <property type="project" value="UniProtKB-KW"/>
</dbReference>
<dbReference type="InterPro" id="IPR038765">
    <property type="entry name" value="Papain-like_cys_pep_sf"/>
</dbReference>
<keyword evidence="6" id="KW-1015">Disulfide bond</keyword>
<dbReference type="SMART" id="SM00645">
    <property type="entry name" value="Pept_C1"/>
    <property type="match status" value="1"/>
</dbReference>
<dbReference type="GO" id="GO:0006508">
    <property type="term" value="P:proteolysis"/>
    <property type="evidence" value="ECO:0007669"/>
    <property type="project" value="UniProtKB-KW"/>
</dbReference>
<evidence type="ECO:0000313" key="10">
    <source>
        <dbReference type="EMBL" id="AHW80377.1"/>
    </source>
</evidence>
<evidence type="ECO:0000259" key="9">
    <source>
        <dbReference type="SMART" id="SM00848"/>
    </source>
</evidence>
<keyword evidence="4" id="KW-0788">Thiol protease</keyword>
<dbReference type="EMBL" id="KJ394427">
    <property type="protein sequence ID" value="AHW80377.1"/>
    <property type="molecule type" value="mRNA"/>
</dbReference>